<dbReference type="OrthoDB" id="9680514at2759"/>
<comment type="caution">
    <text evidence="1">The sequence shown here is derived from an EMBL/GenBank/DDBJ whole genome shotgun (WGS) entry which is preliminary data.</text>
</comment>
<gene>
    <name evidence="1" type="ORF">Celaphus_00018104</name>
</gene>
<reference evidence="1 2" key="1">
    <citation type="journal article" date="2018" name="Mol. Genet. Genomics">
        <title>The red deer Cervus elaphus genome CerEla1.0: sequencing, annotating, genes, and chromosomes.</title>
        <authorList>
            <person name="Bana N.A."/>
            <person name="Nyiri A."/>
            <person name="Nagy J."/>
            <person name="Frank K."/>
            <person name="Nagy T."/>
            <person name="Steger V."/>
            <person name="Schiller M."/>
            <person name="Lakatos P."/>
            <person name="Sugar L."/>
            <person name="Horn P."/>
            <person name="Barta E."/>
            <person name="Orosz L."/>
        </authorList>
    </citation>
    <scope>NUCLEOTIDE SEQUENCE [LARGE SCALE GENOMIC DNA]</scope>
    <source>
        <strain evidence="1">Hungarian</strain>
    </source>
</reference>
<sequence>MRYYKQRFGLSRAVVVAKNQKAVGRVLQQYRALGWTGSTGAALVRQRDMQYVQKMKSKWMLKMGMKNNATRQMHFRPQVLF</sequence>
<dbReference type="AlphaFoldDB" id="A0A212C8W7"/>
<keyword evidence="2" id="KW-1185">Reference proteome</keyword>
<dbReference type="EMBL" id="MKHE01000025">
    <property type="protein sequence ID" value="OWK02304.1"/>
    <property type="molecule type" value="Genomic_DNA"/>
</dbReference>
<dbReference type="InterPro" id="IPR040025">
    <property type="entry name" value="Znf622/Rei1/Reh1"/>
</dbReference>
<dbReference type="Proteomes" id="UP000242450">
    <property type="component" value="Chromosome 25"/>
</dbReference>
<proteinExistence type="predicted"/>
<name>A0A212C8W7_CEREH</name>
<dbReference type="GO" id="GO:0042273">
    <property type="term" value="P:ribosomal large subunit biogenesis"/>
    <property type="evidence" value="ECO:0007669"/>
    <property type="project" value="TreeGrafter"/>
</dbReference>
<dbReference type="PANTHER" id="PTHR13182:SF8">
    <property type="entry name" value="CYTOPLASMIC 60S SUBUNIT BIOGENESIS FACTOR ZNF622"/>
    <property type="match status" value="1"/>
</dbReference>
<protein>
    <submittedName>
        <fullName evidence="1">ZNF622</fullName>
    </submittedName>
</protein>
<evidence type="ECO:0000313" key="1">
    <source>
        <dbReference type="EMBL" id="OWK02304.1"/>
    </source>
</evidence>
<accession>A0A212C8W7</accession>
<evidence type="ECO:0000313" key="2">
    <source>
        <dbReference type="Proteomes" id="UP000242450"/>
    </source>
</evidence>
<organism evidence="1 2">
    <name type="scientific">Cervus elaphus hippelaphus</name>
    <name type="common">European red deer</name>
    <dbReference type="NCBI Taxonomy" id="46360"/>
    <lineage>
        <taxon>Eukaryota</taxon>
        <taxon>Metazoa</taxon>
        <taxon>Chordata</taxon>
        <taxon>Craniata</taxon>
        <taxon>Vertebrata</taxon>
        <taxon>Euteleostomi</taxon>
        <taxon>Mammalia</taxon>
        <taxon>Eutheria</taxon>
        <taxon>Laurasiatheria</taxon>
        <taxon>Artiodactyla</taxon>
        <taxon>Ruminantia</taxon>
        <taxon>Pecora</taxon>
        <taxon>Cervidae</taxon>
        <taxon>Cervinae</taxon>
        <taxon>Cervus</taxon>
    </lineage>
</organism>
<dbReference type="PANTHER" id="PTHR13182">
    <property type="entry name" value="ZINC FINGER PROTEIN 622"/>
    <property type="match status" value="1"/>
</dbReference>
<dbReference type="GO" id="GO:0030687">
    <property type="term" value="C:preribosome, large subunit precursor"/>
    <property type="evidence" value="ECO:0007669"/>
    <property type="project" value="TreeGrafter"/>
</dbReference>